<dbReference type="Pfam" id="PF13472">
    <property type="entry name" value="Lipase_GDSL_2"/>
    <property type="match status" value="1"/>
</dbReference>
<organism evidence="3 4">
    <name type="scientific">Novosphingobium arvoryzae</name>
    <dbReference type="NCBI Taxonomy" id="1256514"/>
    <lineage>
        <taxon>Bacteria</taxon>
        <taxon>Pseudomonadati</taxon>
        <taxon>Pseudomonadota</taxon>
        <taxon>Alphaproteobacteria</taxon>
        <taxon>Sphingomonadales</taxon>
        <taxon>Sphingomonadaceae</taxon>
        <taxon>Novosphingobium</taxon>
    </lineage>
</organism>
<dbReference type="InterPro" id="IPR051532">
    <property type="entry name" value="Ester_Hydrolysis_Enzymes"/>
</dbReference>
<dbReference type="Gene3D" id="3.40.50.1110">
    <property type="entry name" value="SGNH hydrolase"/>
    <property type="match status" value="1"/>
</dbReference>
<evidence type="ECO:0000313" key="4">
    <source>
        <dbReference type="Proteomes" id="UP000634139"/>
    </source>
</evidence>
<evidence type="ECO:0000259" key="2">
    <source>
        <dbReference type="Pfam" id="PF13472"/>
    </source>
</evidence>
<evidence type="ECO:0000313" key="3">
    <source>
        <dbReference type="EMBL" id="GGZ86702.1"/>
    </source>
</evidence>
<dbReference type="InterPro" id="IPR013830">
    <property type="entry name" value="SGNH_hydro"/>
</dbReference>
<dbReference type="PANTHER" id="PTHR30383">
    <property type="entry name" value="THIOESTERASE 1/PROTEASE 1/LYSOPHOSPHOLIPASE L1"/>
    <property type="match status" value="1"/>
</dbReference>
<dbReference type="InterPro" id="IPR036514">
    <property type="entry name" value="SGNH_hydro_sf"/>
</dbReference>
<protein>
    <recommendedName>
        <fullName evidence="2">SGNH hydrolase-type esterase domain-containing protein</fullName>
    </recommendedName>
</protein>
<feature type="domain" description="SGNH hydrolase-type esterase" evidence="2">
    <location>
        <begin position="81"/>
        <end position="243"/>
    </location>
</feature>
<dbReference type="GO" id="GO:0004622">
    <property type="term" value="F:phosphatidylcholine lysophospholipase activity"/>
    <property type="evidence" value="ECO:0007669"/>
    <property type="project" value="TreeGrafter"/>
</dbReference>
<accession>A0A918VC13</accession>
<dbReference type="RefSeq" id="WP_189538529.1">
    <property type="nucleotide sequence ID" value="NZ_BMZD01000001.1"/>
</dbReference>
<dbReference type="AlphaFoldDB" id="A0A918VC13"/>
<evidence type="ECO:0000256" key="1">
    <source>
        <dbReference type="SAM" id="SignalP"/>
    </source>
</evidence>
<dbReference type="EMBL" id="BMZD01000001">
    <property type="protein sequence ID" value="GGZ86702.1"/>
    <property type="molecule type" value="Genomic_DNA"/>
</dbReference>
<reference evidence="3" key="2">
    <citation type="submission" date="2020-09" db="EMBL/GenBank/DDBJ databases">
        <authorList>
            <person name="Sun Q."/>
            <person name="Kim S."/>
        </authorList>
    </citation>
    <scope>NUCLEOTIDE SEQUENCE</scope>
    <source>
        <strain evidence="3">KCTC 32422</strain>
    </source>
</reference>
<keyword evidence="1" id="KW-0732">Signal</keyword>
<reference evidence="3" key="1">
    <citation type="journal article" date="2014" name="Int. J. Syst. Evol. Microbiol.">
        <title>Complete genome sequence of Corynebacterium casei LMG S-19264T (=DSM 44701T), isolated from a smear-ripened cheese.</title>
        <authorList>
            <consortium name="US DOE Joint Genome Institute (JGI-PGF)"/>
            <person name="Walter F."/>
            <person name="Albersmeier A."/>
            <person name="Kalinowski J."/>
            <person name="Ruckert C."/>
        </authorList>
    </citation>
    <scope>NUCLEOTIDE SEQUENCE</scope>
    <source>
        <strain evidence="3">KCTC 32422</strain>
    </source>
</reference>
<feature type="chain" id="PRO_5036880469" description="SGNH hydrolase-type esterase domain-containing protein" evidence="1">
    <location>
        <begin position="21"/>
        <end position="260"/>
    </location>
</feature>
<dbReference type="Proteomes" id="UP000634139">
    <property type="component" value="Unassembled WGS sequence"/>
</dbReference>
<gene>
    <name evidence="3" type="ORF">GCM10011617_01650</name>
</gene>
<sequence>MIRSALLAVLFLSLPVAVHAKAPEAAVRPPVSGMLDDPCPASRDGQWALSEDVLKNDWPWLCRYRAENAAYGAHNPARAVFIGDSITEGWARTDPALFSKGVVGRGLSGQTSPQILLRFWQDVIALHPRVVHIMIGTNDIAGNTGPTSVAAYQANIRAMVDLARVNGVRVVLGSIPPAKRMDWRPGLEPALRIAELNRWLRAFAAEQGLVYADYHGVLATPDGALRPELGKDGVHPEAPGYALMRPIAERALAEAEAAYP</sequence>
<proteinExistence type="predicted"/>
<keyword evidence="4" id="KW-1185">Reference proteome</keyword>
<dbReference type="PANTHER" id="PTHR30383:SF5">
    <property type="entry name" value="SGNH HYDROLASE-TYPE ESTERASE DOMAIN-CONTAINING PROTEIN"/>
    <property type="match status" value="1"/>
</dbReference>
<name>A0A918VC13_9SPHN</name>
<feature type="signal peptide" evidence="1">
    <location>
        <begin position="1"/>
        <end position="20"/>
    </location>
</feature>
<comment type="caution">
    <text evidence="3">The sequence shown here is derived from an EMBL/GenBank/DDBJ whole genome shotgun (WGS) entry which is preliminary data.</text>
</comment>
<dbReference type="SUPFAM" id="SSF52266">
    <property type="entry name" value="SGNH hydrolase"/>
    <property type="match status" value="1"/>
</dbReference>